<reference evidence="13 14" key="1">
    <citation type="submission" date="2019-03" db="EMBL/GenBank/DDBJ databases">
        <title>Genomic Encyclopedia of Type Strains, Phase III (KMG-III): the genomes of soil and plant-associated and newly described type strains.</title>
        <authorList>
            <person name="Whitman W."/>
        </authorList>
    </citation>
    <scope>NUCLEOTIDE SEQUENCE [LARGE SCALE GENOMIC DNA]</scope>
    <source>
        <strain evidence="13 14">CGMCC 1.7660</strain>
    </source>
</reference>
<dbReference type="Proteomes" id="UP000295783">
    <property type="component" value="Unassembled WGS sequence"/>
</dbReference>
<dbReference type="GO" id="GO:0030007">
    <property type="term" value="P:intracellular potassium ion homeostasis"/>
    <property type="evidence" value="ECO:0007669"/>
    <property type="project" value="TreeGrafter"/>
</dbReference>
<dbReference type="Gene3D" id="2.70.150.10">
    <property type="entry name" value="Calcium-transporting ATPase, cytoplasmic transduction domain A"/>
    <property type="match status" value="1"/>
</dbReference>
<name>A0A4R6WSQ6_9PROT</name>
<dbReference type="GO" id="GO:0005524">
    <property type="term" value="F:ATP binding"/>
    <property type="evidence" value="ECO:0007669"/>
    <property type="project" value="UniProtKB-KW"/>
</dbReference>
<dbReference type="PROSITE" id="PS00154">
    <property type="entry name" value="ATPASE_E1_E2"/>
    <property type="match status" value="1"/>
</dbReference>
<evidence type="ECO:0000256" key="6">
    <source>
        <dbReference type="ARBA" id="ARBA00022840"/>
    </source>
</evidence>
<dbReference type="SFLD" id="SFLDF00027">
    <property type="entry name" value="p-type_atpase"/>
    <property type="match status" value="1"/>
</dbReference>
<keyword evidence="6" id="KW-0067">ATP-binding</keyword>
<dbReference type="InterPro" id="IPR001757">
    <property type="entry name" value="P_typ_ATPase"/>
</dbReference>
<dbReference type="InterPro" id="IPR023299">
    <property type="entry name" value="ATPase_P-typ_cyto_dom_N"/>
</dbReference>
<dbReference type="InterPro" id="IPR004014">
    <property type="entry name" value="ATPase_P-typ_cation-transptr_N"/>
</dbReference>
<dbReference type="NCBIfam" id="TIGR01494">
    <property type="entry name" value="ATPase_P-type"/>
    <property type="match status" value="3"/>
</dbReference>
<feature type="transmembrane region" description="Helical" evidence="11">
    <location>
        <begin position="815"/>
        <end position="833"/>
    </location>
</feature>
<evidence type="ECO:0000256" key="9">
    <source>
        <dbReference type="ARBA" id="ARBA00022989"/>
    </source>
</evidence>
<sequence>MHPANDAQSAETPMAALGRRLAASPDWHAHPASEAVATLAGSQQGLAEAEAARRLAAFGPNQLPAKPGRHPALRFLLQFHNALIYFLLVAAIGATLLGHLVDAAVIFAVVTVNAIVGFVQEGKAENALNAIRRMVSAHSQVLRDGQRRAIDVAGLVPGDIVMLEAGDRVPADLRLLRSRSLRIDEAMLTGESVAVDKGEAPVATVAMLGDRTCMAYSGTLVVMGQGTGVVVATGAATEIGRIGTLIEQAEDLSTPLLRQINRFGRTFTWVTAGVAAALMAFAVLVRGFDWVDALMAVVALAVGAVPEGLPAVITITLAIGVQRMALRKAVVRRLPAVETLGATSVICSDKTGTLTLNEMLARRVVIPGHDIRAGGTGYVPSGPLEVEAGDDDINSVAAAAAILRCAILCNDAEINRREEEWLVTGDPMEGALVVLGMKAGFDFRHVRHEWPRLDEVPFDAQHRYMATLHRGLAGEKFVFVKGAPERLLAMCGGQIGHGERQVLDHSHWEAQVSRAAAEGERVLGFAMMIAADSVSDLQSLRLDGNLTFLGIVGFIDPPRPEAIAAVAECHSAGIAVKMITGDHAMTAAAIARQLGLADNPEVATGADIDGVADSDLPALAARTSVFARTSPEHKLRIVRALQSNGAVVGMTGDGVNDAPALKQADIGIAMGRKGTEAAKEASNMVLLDDNFASIVAAVREGRTVYDNIRKVIAWTLPTNGGEVIAVIAAILFGFTMPMTAAQILWINLVTSVTLGLVLAFEPAEPGIMRRRPRRPDAPLLSRFLVWRLALVSFLFMGGVLSVFFFALARGEGVEVARTMVVNVIVVMEIFYLFNVRYLHTTSFSLTGILGTRSVLVAVGIVTAGQIAFTYLPFMNWAFATAPLGVADAALVIALGILLLVVLEIEKVVTRRWRLFGEEIN</sequence>
<keyword evidence="14" id="KW-1185">Reference proteome</keyword>
<comment type="caution">
    <text evidence="13">The sequence shown here is derived from an EMBL/GenBank/DDBJ whole genome shotgun (WGS) entry which is preliminary data.</text>
</comment>
<dbReference type="InterPro" id="IPR006068">
    <property type="entry name" value="ATPase_P-typ_cation-transptr_C"/>
</dbReference>
<dbReference type="SUPFAM" id="SSF81653">
    <property type="entry name" value="Calcium ATPase, transduction domain A"/>
    <property type="match status" value="1"/>
</dbReference>
<dbReference type="InterPro" id="IPR036412">
    <property type="entry name" value="HAD-like_sf"/>
</dbReference>
<dbReference type="AlphaFoldDB" id="A0A4R6WSQ6"/>
<evidence type="ECO:0000259" key="12">
    <source>
        <dbReference type="SMART" id="SM00831"/>
    </source>
</evidence>
<feature type="transmembrane region" description="Helical" evidence="11">
    <location>
        <begin position="103"/>
        <end position="119"/>
    </location>
</feature>
<dbReference type="GO" id="GO:1902600">
    <property type="term" value="P:proton transmembrane transport"/>
    <property type="evidence" value="ECO:0007669"/>
    <property type="project" value="TreeGrafter"/>
</dbReference>
<keyword evidence="4 11" id="KW-0812">Transmembrane</keyword>
<feature type="transmembrane region" description="Helical" evidence="11">
    <location>
        <begin position="267"/>
        <end position="288"/>
    </location>
</feature>
<feature type="transmembrane region" description="Helical" evidence="11">
    <location>
        <begin position="784"/>
        <end position="809"/>
    </location>
</feature>
<dbReference type="Pfam" id="PF00689">
    <property type="entry name" value="Cation_ATPase_C"/>
    <property type="match status" value="1"/>
</dbReference>
<keyword evidence="3" id="KW-0597">Phosphoprotein</keyword>
<keyword evidence="7" id="KW-0460">Magnesium</keyword>
<dbReference type="EMBL" id="SNYW01000006">
    <property type="protein sequence ID" value="TDQ84566.1"/>
    <property type="molecule type" value="Genomic_DNA"/>
</dbReference>
<dbReference type="GO" id="GO:0036376">
    <property type="term" value="P:sodium ion export across plasma membrane"/>
    <property type="evidence" value="ECO:0007669"/>
    <property type="project" value="TreeGrafter"/>
</dbReference>
<comment type="similarity">
    <text evidence="2">Belongs to the cation transport ATPase (P-type) (TC 3.A.3) family. Type IIA subfamily.</text>
</comment>
<dbReference type="FunFam" id="3.40.50.1000:FF:000001">
    <property type="entry name" value="Phospholipid-transporting ATPase IC"/>
    <property type="match status" value="1"/>
</dbReference>
<feature type="transmembrane region" description="Helical" evidence="11">
    <location>
        <begin position="879"/>
        <end position="902"/>
    </location>
</feature>
<dbReference type="SUPFAM" id="SSF81665">
    <property type="entry name" value="Calcium ATPase, transmembrane domain M"/>
    <property type="match status" value="1"/>
</dbReference>
<keyword evidence="9 11" id="KW-1133">Transmembrane helix</keyword>
<feature type="transmembrane region" description="Helical" evidence="11">
    <location>
        <begin position="75"/>
        <end position="97"/>
    </location>
</feature>
<feature type="domain" description="Cation-transporting P-type ATPase N-terminal" evidence="12">
    <location>
        <begin position="26"/>
        <end position="99"/>
    </location>
</feature>
<dbReference type="Pfam" id="PF13246">
    <property type="entry name" value="Cation_ATPase"/>
    <property type="match status" value="1"/>
</dbReference>
<dbReference type="Gene3D" id="3.40.50.1000">
    <property type="entry name" value="HAD superfamily/HAD-like"/>
    <property type="match status" value="1"/>
</dbReference>
<dbReference type="SUPFAM" id="SSF81660">
    <property type="entry name" value="Metal cation-transporting ATPase, ATP-binding domain N"/>
    <property type="match status" value="1"/>
</dbReference>
<evidence type="ECO:0000256" key="4">
    <source>
        <dbReference type="ARBA" id="ARBA00022692"/>
    </source>
</evidence>
<evidence type="ECO:0000256" key="7">
    <source>
        <dbReference type="ARBA" id="ARBA00022842"/>
    </source>
</evidence>
<dbReference type="Gene3D" id="1.20.1110.10">
    <property type="entry name" value="Calcium-transporting ATPase, transmembrane domain"/>
    <property type="match status" value="1"/>
</dbReference>
<dbReference type="InterPro" id="IPR059000">
    <property type="entry name" value="ATPase_P-type_domA"/>
</dbReference>
<keyword evidence="8" id="KW-1278">Translocase</keyword>
<comment type="subcellular location">
    <subcellularLocation>
        <location evidence="1">Endomembrane system</location>
        <topology evidence="1">Multi-pass membrane protein</topology>
    </subcellularLocation>
</comment>
<dbReference type="InterPro" id="IPR050510">
    <property type="entry name" value="Cation_transp_ATPase_P-type"/>
</dbReference>
<accession>A0A4R6WSQ6</accession>
<dbReference type="GO" id="GO:0006883">
    <property type="term" value="P:intracellular sodium ion homeostasis"/>
    <property type="evidence" value="ECO:0007669"/>
    <property type="project" value="TreeGrafter"/>
</dbReference>
<dbReference type="InterPro" id="IPR008250">
    <property type="entry name" value="ATPase_P-typ_transduc_dom_A_sf"/>
</dbReference>
<dbReference type="FunFam" id="3.40.50.1000:FF:000028">
    <property type="entry name" value="Calcium-transporting P-type ATPase, putative"/>
    <property type="match status" value="1"/>
</dbReference>
<evidence type="ECO:0000313" key="13">
    <source>
        <dbReference type="EMBL" id="TDQ84566.1"/>
    </source>
</evidence>
<dbReference type="Pfam" id="PF00690">
    <property type="entry name" value="Cation_ATPase_N"/>
    <property type="match status" value="1"/>
</dbReference>
<proteinExistence type="inferred from homology"/>
<dbReference type="GO" id="GO:1990573">
    <property type="term" value="P:potassium ion import across plasma membrane"/>
    <property type="evidence" value="ECO:0007669"/>
    <property type="project" value="TreeGrafter"/>
</dbReference>
<dbReference type="SFLD" id="SFLDG00002">
    <property type="entry name" value="C1.7:_P-type_atpase_like"/>
    <property type="match status" value="1"/>
</dbReference>
<dbReference type="PANTHER" id="PTHR43294">
    <property type="entry name" value="SODIUM/POTASSIUM-TRANSPORTING ATPASE SUBUNIT ALPHA"/>
    <property type="match status" value="1"/>
</dbReference>
<dbReference type="InterPro" id="IPR018303">
    <property type="entry name" value="ATPase_P-typ_P_site"/>
</dbReference>
<dbReference type="InterPro" id="IPR044492">
    <property type="entry name" value="P_typ_ATPase_HD_dom"/>
</dbReference>
<dbReference type="SUPFAM" id="SSF56784">
    <property type="entry name" value="HAD-like"/>
    <property type="match status" value="1"/>
</dbReference>
<protein>
    <submittedName>
        <fullName evidence="13">P-type E1-E2 ATPase</fullName>
    </submittedName>
</protein>
<evidence type="ECO:0000256" key="5">
    <source>
        <dbReference type="ARBA" id="ARBA00022741"/>
    </source>
</evidence>
<feature type="transmembrane region" description="Helical" evidence="11">
    <location>
        <begin position="294"/>
        <end position="319"/>
    </location>
</feature>
<dbReference type="Gene3D" id="3.40.1110.10">
    <property type="entry name" value="Calcium-transporting ATPase, cytoplasmic domain N"/>
    <property type="match status" value="1"/>
</dbReference>
<dbReference type="FunFam" id="2.70.150.10:FF:000160">
    <property type="entry name" value="Sarcoplasmic/endoplasmic reticulum calcium ATPase 1"/>
    <property type="match status" value="1"/>
</dbReference>
<gene>
    <name evidence="13" type="ORF">A8950_1124</name>
</gene>
<evidence type="ECO:0000256" key="3">
    <source>
        <dbReference type="ARBA" id="ARBA00022553"/>
    </source>
</evidence>
<dbReference type="PRINTS" id="PR00120">
    <property type="entry name" value="HATPASE"/>
</dbReference>
<evidence type="ECO:0000256" key="1">
    <source>
        <dbReference type="ARBA" id="ARBA00004127"/>
    </source>
</evidence>
<feature type="transmembrane region" description="Helical" evidence="11">
    <location>
        <begin position="711"/>
        <end position="734"/>
    </location>
</feature>
<dbReference type="PRINTS" id="PR00119">
    <property type="entry name" value="CATATPASE"/>
</dbReference>
<dbReference type="SMART" id="SM00831">
    <property type="entry name" value="Cation_ATPase_N"/>
    <property type="match status" value="1"/>
</dbReference>
<dbReference type="GO" id="GO:0012505">
    <property type="term" value="C:endomembrane system"/>
    <property type="evidence" value="ECO:0007669"/>
    <property type="project" value="UniProtKB-SubCell"/>
</dbReference>
<dbReference type="GO" id="GO:0005886">
    <property type="term" value="C:plasma membrane"/>
    <property type="evidence" value="ECO:0007669"/>
    <property type="project" value="TreeGrafter"/>
</dbReference>
<dbReference type="InterPro" id="IPR023298">
    <property type="entry name" value="ATPase_P-typ_TM_dom_sf"/>
</dbReference>
<evidence type="ECO:0000256" key="11">
    <source>
        <dbReference type="SAM" id="Phobius"/>
    </source>
</evidence>
<feature type="transmembrane region" description="Helical" evidence="11">
    <location>
        <begin position="740"/>
        <end position="763"/>
    </location>
</feature>
<dbReference type="Pfam" id="PF00122">
    <property type="entry name" value="E1-E2_ATPase"/>
    <property type="match status" value="1"/>
</dbReference>
<keyword evidence="5" id="KW-0547">Nucleotide-binding</keyword>
<keyword evidence="10 11" id="KW-0472">Membrane</keyword>
<evidence type="ECO:0000256" key="10">
    <source>
        <dbReference type="ARBA" id="ARBA00023136"/>
    </source>
</evidence>
<dbReference type="InterPro" id="IPR023214">
    <property type="entry name" value="HAD_sf"/>
</dbReference>
<organism evidence="13 14">
    <name type="scientific">Dongia mobilis</name>
    <dbReference type="NCBI Taxonomy" id="578943"/>
    <lineage>
        <taxon>Bacteria</taxon>
        <taxon>Pseudomonadati</taxon>
        <taxon>Pseudomonadota</taxon>
        <taxon>Alphaproteobacteria</taxon>
        <taxon>Rhodospirillales</taxon>
        <taxon>Dongiaceae</taxon>
        <taxon>Dongia</taxon>
    </lineage>
</organism>
<evidence type="ECO:0000256" key="2">
    <source>
        <dbReference type="ARBA" id="ARBA00005675"/>
    </source>
</evidence>
<evidence type="ECO:0000256" key="8">
    <source>
        <dbReference type="ARBA" id="ARBA00022967"/>
    </source>
</evidence>
<dbReference type="GO" id="GO:0016887">
    <property type="term" value="F:ATP hydrolysis activity"/>
    <property type="evidence" value="ECO:0007669"/>
    <property type="project" value="InterPro"/>
</dbReference>
<dbReference type="GO" id="GO:0005391">
    <property type="term" value="F:P-type sodium:potassium-exchanging transporter activity"/>
    <property type="evidence" value="ECO:0007669"/>
    <property type="project" value="TreeGrafter"/>
</dbReference>
<evidence type="ECO:0000313" key="14">
    <source>
        <dbReference type="Proteomes" id="UP000295783"/>
    </source>
</evidence>
<dbReference type="PANTHER" id="PTHR43294:SF20">
    <property type="entry name" value="P-TYPE ATPASE"/>
    <property type="match status" value="1"/>
</dbReference>
<feature type="transmembrane region" description="Helical" evidence="11">
    <location>
        <begin position="854"/>
        <end position="873"/>
    </location>
</feature>
<dbReference type="SFLD" id="SFLDS00003">
    <property type="entry name" value="Haloacid_Dehalogenase"/>
    <property type="match status" value="1"/>
</dbReference>